<gene>
    <name evidence="1" type="ORF">C7379_10953</name>
</gene>
<protein>
    <submittedName>
        <fullName evidence="1">Uncharacterized protein</fullName>
    </submittedName>
</protein>
<reference evidence="1 2" key="1">
    <citation type="submission" date="2018-05" db="EMBL/GenBank/DDBJ databases">
        <title>Genomic Encyclopedia of Type Strains, Phase IV (KMG-IV): sequencing the most valuable type-strain genomes for metagenomic binning, comparative biology and taxonomic classification.</title>
        <authorList>
            <person name="Goeker M."/>
        </authorList>
    </citation>
    <scope>NUCLEOTIDE SEQUENCE [LARGE SCALE GENOMIC DNA]</scope>
    <source>
        <strain evidence="1 2">DSM 100333</strain>
    </source>
</reference>
<keyword evidence="2" id="KW-1185">Reference proteome</keyword>
<dbReference type="Proteomes" id="UP000245870">
    <property type="component" value="Unassembled WGS sequence"/>
</dbReference>
<organism evidence="1 2">
    <name type="scientific">Hallella colorans</name>
    <dbReference type="NCBI Taxonomy" id="1703337"/>
    <lineage>
        <taxon>Bacteria</taxon>
        <taxon>Pseudomonadati</taxon>
        <taxon>Bacteroidota</taxon>
        <taxon>Bacteroidia</taxon>
        <taxon>Bacteroidales</taxon>
        <taxon>Prevotellaceae</taxon>
        <taxon>Hallella</taxon>
    </lineage>
</organism>
<dbReference type="EMBL" id="QENY01000009">
    <property type="protein sequence ID" value="PVX53713.1"/>
    <property type="molecule type" value="Genomic_DNA"/>
</dbReference>
<dbReference type="AlphaFoldDB" id="A0A2U0U7W2"/>
<evidence type="ECO:0000313" key="2">
    <source>
        <dbReference type="Proteomes" id="UP000245870"/>
    </source>
</evidence>
<name>A0A2U0U7W2_9BACT</name>
<comment type="caution">
    <text evidence="1">The sequence shown here is derived from an EMBL/GenBank/DDBJ whole genome shotgun (WGS) entry which is preliminary data.</text>
</comment>
<accession>A0A2U0U7W2</accession>
<evidence type="ECO:0000313" key="1">
    <source>
        <dbReference type="EMBL" id="PVX53713.1"/>
    </source>
</evidence>
<proteinExistence type="predicted"/>
<sequence>MSIQIYAVVLVSNNQIMLYFCNYITCYVPPYTLNMNSDSFNPS</sequence>